<feature type="domain" description="YdbS-like PH" evidence="3">
    <location>
        <begin position="296"/>
        <end position="354"/>
    </location>
</feature>
<feature type="transmembrane region" description="Helical" evidence="2">
    <location>
        <begin position="72"/>
        <end position="95"/>
    </location>
</feature>
<dbReference type="EMBL" id="VIUW01000003">
    <property type="protein sequence ID" value="TWD14613.1"/>
    <property type="molecule type" value="Genomic_DNA"/>
</dbReference>
<dbReference type="PANTHER" id="PTHR34473">
    <property type="entry name" value="UPF0699 TRANSMEMBRANE PROTEIN YDBS"/>
    <property type="match status" value="1"/>
</dbReference>
<reference evidence="4 5" key="1">
    <citation type="submission" date="2019-06" db="EMBL/GenBank/DDBJ databases">
        <title>Sequencing the genomes of 1000 actinobacteria strains.</title>
        <authorList>
            <person name="Klenk H.-P."/>
        </authorList>
    </citation>
    <scope>NUCLEOTIDE SEQUENCE [LARGE SCALE GENOMIC DNA]</scope>
    <source>
        <strain evidence="4 5">DSM 18935</strain>
    </source>
</reference>
<dbReference type="AlphaFoldDB" id="A0A560WAF9"/>
<feature type="compositionally biased region" description="Low complexity" evidence="1">
    <location>
        <begin position="219"/>
        <end position="229"/>
    </location>
</feature>
<feature type="transmembrane region" description="Helical" evidence="2">
    <location>
        <begin position="20"/>
        <end position="38"/>
    </location>
</feature>
<dbReference type="Proteomes" id="UP000315628">
    <property type="component" value="Unassembled WGS sequence"/>
</dbReference>
<keyword evidence="2" id="KW-1133">Transmembrane helix</keyword>
<proteinExistence type="predicted"/>
<name>A0A560WAF9_9MICO</name>
<evidence type="ECO:0000259" key="3">
    <source>
        <dbReference type="Pfam" id="PF03703"/>
    </source>
</evidence>
<feature type="domain" description="YdbS-like PH" evidence="3">
    <location>
        <begin position="93"/>
        <end position="172"/>
    </location>
</feature>
<evidence type="ECO:0000313" key="4">
    <source>
        <dbReference type="EMBL" id="TWD14613.1"/>
    </source>
</evidence>
<comment type="caution">
    <text evidence="4">The sequence shown here is derived from an EMBL/GenBank/DDBJ whole genome shotgun (WGS) entry which is preliminary data.</text>
</comment>
<feature type="region of interest" description="Disordered" evidence="1">
    <location>
        <begin position="189"/>
        <end position="229"/>
    </location>
</feature>
<feature type="transmembrane region" description="Helical" evidence="2">
    <location>
        <begin position="243"/>
        <end position="266"/>
    </location>
</feature>
<dbReference type="Pfam" id="PF03703">
    <property type="entry name" value="bPH_2"/>
    <property type="match status" value="3"/>
</dbReference>
<dbReference type="PANTHER" id="PTHR34473:SF2">
    <property type="entry name" value="UPF0699 TRANSMEMBRANE PROTEIN YDBT"/>
    <property type="match status" value="1"/>
</dbReference>
<sequence>MSGTAPEGGWRRFHPLSPPLRGGLFLLAAVGYFLSQMADDLLTAATGGRPGDTGGGPPGPDGFEASAASHPLLALAAFAVTLSGVVALGFASWWFSQYRLGPTSVEVRTGALFRQHREIRYSQIQSVNANQPLLARLFGLSEVRVEAAGGEDSHASLAYLGKAEADELRDRIVDLAERSGAPVEGALIEGSPVEGAPVGPDRYLSPPQIPGKPQTNGHPATGAGDGRAAAATPPLVQMPFSRLVVGSVLSPGTLFVLLGGLVAAVVGVLVEPAAASAFVPVLFFGGINVVKRLTTWANLTVRLQGDTLRMRHGLTTLATSSVPVGKVQAIGIAQPWLWRGLGWWSISANVAGVKVGGEDVGSEGSLVPTATRDEVRAVVGALGPGIDLAPVLEVMDHGLPAAAIGCPRRARWFDPFAWRYQGVLLTPDLVVVRRGRLGRVVEVAPWRRVQSVAVSQGWLARGLRLADVRVISTQGAVQPLAQHLDARTAEAVAEEIRRRSSTARSASIDKGPAHGSCGSESDWVDLGGTQRDQPVVPTTERTHR</sequence>
<keyword evidence="2" id="KW-0472">Membrane</keyword>
<accession>A0A560WAF9</accession>
<feature type="region of interest" description="Disordered" evidence="1">
    <location>
        <begin position="498"/>
        <end position="544"/>
    </location>
</feature>
<gene>
    <name evidence="4" type="ORF">FB557_2029</name>
</gene>
<evidence type="ECO:0000256" key="1">
    <source>
        <dbReference type="SAM" id="MobiDB-lite"/>
    </source>
</evidence>
<feature type="domain" description="YdbS-like PH" evidence="3">
    <location>
        <begin position="418"/>
        <end position="496"/>
    </location>
</feature>
<keyword evidence="5" id="KW-1185">Reference proteome</keyword>
<organism evidence="4 5">
    <name type="scientific">Marihabitans asiaticum</name>
    <dbReference type="NCBI Taxonomy" id="415218"/>
    <lineage>
        <taxon>Bacteria</taxon>
        <taxon>Bacillati</taxon>
        <taxon>Actinomycetota</taxon>
        <taxon>Actinomycetes</taxon>
        <taxon>Micrococcales</taxon>
        <taxon>Intrasporangiaceae</taxon>
        <taxon>Marihabitans</taxon>
    </lineage>
</organism>
<evidence type="ECO:0000256" key="2">
    <source>
        <dbReference type="SAM" id="Phobius"/>
    </source>
</evidence>
<feature type="transmembrane region" description="Helical" evidence="2">
    <location>
        <begin position="272"/>
        <end position="290"/>
    </location>
</feature>
<evidence type="ECO:0000313" key="5">
    <source>
        <dbReference type="Proteomes" id="UP000315628"/>
    </source>
</evidence>
<dbReference type="OrthoDB" id="3190163at2"/>
<dbReference type="InterPro" id="IPR005182">
    <property type="entry name" value="YdbS-like_PH"/>
</dbReference>
<dbReference type="RefSeq" id="WP_144857466.1">
    <property type="nucleotide sequence ID" value="NZ_BAAAYT010000005.1"/>
</dbReference>
<dbReference type="InterPro" id="IPR014529">
    <property type="entry name" value="UCP026631"/>
</dbReference>
<protein>
    <submittedName>
        <fullName evidence="4">Putative membrane protein</fullName>
    </submittedName>
</protein>
<dbReference type="PIRSF" id="PIRSF026631">
    <property type="entry name" value="UCP026631"/>
    <property type="match status" value="1"/>
</dbReference>
<keyword evidence="2" id="KW-0812">Transmembrane</keyword>